<feature type="domain" description="ABC transmembrane type-1" evidence="8">
    <location>
        <begin position="71"/>
        <end position="260"/>
    </location>
</feature>
<evidence type="ECO:0000259" key="8">
    <source>
        <dbReference type="PROSITE" id="PS50928"/>
    </source>
</evidence>
<accession>A0A6B1DV28</accession>
<dbReference type="SUPFAM" id="SSF161098">
    <property type="entry name" value="MetI-like"/>
    <property type="match status" value="1"/>
</dbReference>
<dbReference type="EMBL" id="VXPY01000067">
    <property type="protein sequence ID" value="MYD90533.1"/>
    <property type="molecule type" value="Genomic_DNA"/>
</dbReference>
<dbReference type="GO" id="GO:0055085">
    <property type="term" value="P:transmembrane transport"/>
    <property type="evidence" value="ECO:0007669"/>
    <property type="project" value="InterPro"/>
</dbReference>
<dbReference type="PANTHER" id="PTHR32243:SF18">
    <property type="entry name" value="INNER MEMBRANE ABC TRANSPORTER PERMEASE PROTEIN YCJP"/>
    <property type="match status" value="1"/>
</dbReference>
<feature type="transmembrane region" description="Helical" evidence="7">
    <location>
        <begin position="14"/>
        <end position="39"/>
    </location>
</feature>
<evidence type="ECO:0000256" key="4">
    <source>
        <dbReference type="ARBA" id="ARBA00022692"/>
    </source>
</evidence>
<feature type="transmembrane region" description="Helical" evidence="7">
    <location>
        <begin position="238"/>
        <end position="259"/>
    </location>
</feature>
<evidence type="ECO:0000256" key="6">
    <source>
        <dbReference type="ARBA" id="ARBA00023136"/>
    </source>
</evidence>
<dbReference type="GO" id="GO:0005886">
    <property type="term" value="C:plasma membrane"/>
    <property type="evidence" value="ECO:0007669"/>
    <property type="project" value="UniProtKB-SubCell"/>
</dbReference>
<dbReference type="AlphaFoldDB" id="A0A6B1DV28"/>
<dbReference type="Gene3D" id="1.10.3720.10">
    <property type="entry name" value="MetI-like"/>
    <property type="match status" value="1"/>
</dbReference>
<comment type="subcellular location">
    <subcellularLocation>
        <location evidence="1 7">Cell membrane</location>
        <topology evidence="1 7">Multi-pass membrane protein</topology>
    </subcellularLocation>
</comment>
<keyword evidence="3" id="KW-1003">Cell membrane</keyword>
<dbReference type="CDD" id="cd06261">
    <property type="entry name" value="TM_PBP2"/>
    <property type="match status" value="1"/>
</dbReference>
<keyword evidence="2 7" id="KW-0813">Transport</keyword>
<dbReference type="Pfam" id="PF00528">
    <property type="entry name" value="BPD_transp_1"/>
    <property type="match status" value="1"/>
</dbReference>
<protein>
    <submittedName>
        <fullName evidence="9">Carbohydrate ABC transporter permease</fullName>
    </submittedName>
</protein>
<keyword evidence="5 7" id="KW-1133">Transmembrane helix</keyword>
<organism evidence="9">
    <name type="scientific">Caldilineaceae bacterium SB0662_bin_9</name>
    <dbReference type="NCBI Taxonomy" id="2605258"/>
    <lineage>
        <taxon>Bacteria</taxon>
        <taxon>Bacillati</taxon>
        <taxon>Chloroflexota</taxon>
        <taxon>Caldilineae</taxon>
        <taxon>Caldilineales</taxon>
        <taxon>Caldilineaceae</taxon>
    </lineage>
</organism>
<feature type="transmembrane region" description="Helical" evidence="7">
    <location>
        <begin position="183"/>
        <end position="209"/>
    </location>
</feature>
<feature type="transmembrane region" description="Helical" evidence="7">
    <location>
        <begin position="71"/>
        <end position="94"/>
    </location>
</feature>
<dbReference type="InterPro" id="IPR035906">
    <property type="entry name" value="MetI-like_sf"/>
</dbReference>
<evidence type="ECO:0000313" key="9">
    <source>
        <dbReference type="EMBL" id="MYD90533.1"/>
    </source>
</evidence>
<gene>
    <name evidence="9" type="ORF">F4Y08_09405</name>
</gene>
<proteinExistence type="inferred from homology"/>
<evidence type="ECO:0000256" key="7">
    <source>
        <dbReference type="RuleBase" id="RU363032"/>
    </source>
</evidence>
<sequence>MVGRSLRLVAGRPWFGICLLLLLALVILGPMLNVFLWAFTRNWAYPSLLPTVWSIEFWDDTFARADILEGFIASVWISLIVTGLSAVICLPAAYAFARMQFPGRTFLLLSFLATNAFPRFGLYITIAVIFFRLRLIGTVPGVVLIQLVNTLLFMIWIPTAAFQGVDRALEEAALDVGASPLRVFLQVTLPLVAPALAAALLLTFIGTFYETQGALLVGVPEVRTLPVVMIRLINNQVIVQYGAILSVALWVPSLLLLIFAQRVLRGNTIASGFGV</sequence>
<comment type="caution">
    <text evidence="9">The sequence shown here is derived from an EMBL/GenBank/DDBJ whole genome shotgun (WGS) entry which is preliminary data.</text>
</comment>
<feature type="transmembrane region" description="Helical" evidence="7">
    <location>
        <begin position="143"/>
        <end position="162"/>
    </location>
</feature>
<keyword evidence="4 7" id="KW-0812">Transmembrane</keyword>
<evidence type="ECO:0000256" key="5">
    <source>
        <dbReference type="ARBA" id="ARBA00022989"/>
    </source>
</evidence>
<comment type="similarity">
    <text evidence="7">Belongs to the binding-protein-dependent transport system permease family.</text>
</comment>
<name>A0A6B1DV28_9CHLR</name>
<evidence type="ECO:0000256" key="1">
    <source>
        <dbReference type="ARBA" id="ARBA00004651"/>
    </source>
</evidence>
<feature type="transmembrane region" description="Helical" evidence="7">
    <location>
        <begin position="106"/>
        <end position="131"/>
    </location>
</feature>
<keyword evidence="6 7" id="KW-0472">Membrane</keyword>
<reference evidence="9" key="1">
    <citation type="submission" date="2019-09" db="EMBL/GenBank/DDBJ databases">
        <title>Characterisation of the sponge microbiome using genome-centric metagenomics.</title>
        <authorList>
            <person name="Engelberts J.P."/>
            <person name="Robbins S.J."/>
            <person name="De Goeij J.M."/>
            <person name="Aranda M."/>
            <person name="Bell S.C."/>
            <person name="Webster N.S."/>
        </authorList>
    </citation>
    <scope>NUCLEOTIDE SEQUENCE</scope>
    <source>
        <strain evidence="9">SB0662_bin_9</strain>
    </source>
</reference>
<evidence type="ECO:0000256" key="3">
    <source>
        <dbReference type="ARBA" id="ARBA00022475"/>
    </source>
</evidence>
<evidence type="ECO:0000256" key="2">
    <source>
        <dbReference type="ARBA" id="ARBA00022448"/>
    </source>
</evidence>
<dbReference type="PROSITE" id="PS50928">
    <property type="entry name" value="ABC_TM1"/>
    <property type="match status" value="1"/>
</dbReference>
<dbReference type="PANTHER" id="PTHR32243">
    <property type="entry name" value="MALTOSE TRANSPORT SYSTEM PERMEASE-RELATED"/>
    <property type="match status" value="1"/>
</dbReference>
<dbReference type="InterPro" id="IPR000515">
    <property type="entry name" value="MetI-like"/>
</dbReference>
<dbReference type="InterPro" id="IPR050901">
    <property type="entry name" value="BP-dep_ABC_trans_perm"/>
</dbReference>